<sequence length="539" mass="60095">MKMSKELVEAFNALPRRAKTPSGRVSNEWHFDIRYIQMEPGPSHVVYFIQPQSQFTHMERLPVGLASNQSGLVFFPETAKDAAPVLAKGILHAFINNMGMNDKRMYPNAPAPYAPWKLSTNDKSLAAAVGNELKRLGVRPEALCTIGISGQSTTRLAQESFARFFETLKMACGLEGIVAASIEAPQSIGFENYQVPPALRRSSFDDDTDDEGKQLNAVLQYYNVWSRGVPSDGVEYDAKRSGDEMYKQMEIIKARLQEKPESVVNAAADRGDAEAALDYGIRLMVGLGCKANRKRCREYLIKAAYSPNASPLVQEMAHSILIHWYLESVDGKIRTRYAFAAAHHCETAAKLCPTLSSAPAPGSPGVLFFMSRTFNKVSERYPEFYYWYKQSIHALKAREMEMEKGRAKMLKKRLKNTIRYRCAAPNCDIEADTGSKLSRCSGPCDDDKKPYYCSKKCQRDDWKNHKPFCLPGAECSIIDNGTKYDMAATAPANKSESGALQVPISLNNGETIMISSSTMDAEMLKGIQDISLKMNRRGQ</sequence>
<reference evidence="1" key="1">
    <citation type="submission" date="2021-10" db="EMBL/GenBank/DDBJ databases">
        <title>Psilocybe cubensis genome.</title>
        <authorList>
            <person name="Mckernan K.J."/>
            <person name="Crawford S."/>
            <person name="Trippe A."/>
            <person name="Kane L.T."/>
            <person name="Mclaughlin S."/>
        </authorList>
    </citation>
    <scope>NUCLEOTIDE SEQUENCE</scope>
    <source>
        <strain evidence="1">MGC-MH-2018</strain>
    </source>
</reference>
<protein>
    <submittedName>
        <fullName evidence="1">Uncharacterized protein</fullName>
    </submittedName>
</protein>
<evidence type="ECO:0000313" key="2">
    <source>
        <dbReference type="Proteomes" id="UP000664032"/>
    </source>
</evidence>
<organism evidence="1 2">
    <name type="scientific">Psilocybe cubensis</name>
    <name type="common">Psychedelic mushroom</name>
    <name type="synonym">Stropharia cubensis</name>
    <dbReference type="NCBI Taxonomy" id="181762"/>
    <lineage>
        <taxon>Eukaryota</taxon>
        <taxon>Fungi</taxon>
        <taxon>Dikarya</taxon>
        <taxon>Basidiomycota</taxon>
        <taxon>Agaricomycotina</taxon>
        <taxon>Agaricomycetes</taxon>
        <taxon>Agaricomycetidae</taxon>
        <taxon>Agaricales</taxon>
        <taxon>Agaricineae</taxon>
        <taxon>Strophariaceae</taxon>
        <taxon>Psilocybe</taxon>
    </lineage>
</organism>
<comment type="caution">
    <text evidence="1">The sequence shown here is derived from an EMBL/GenBank/DDBJ whole genome shotgun (WGS) entry which is preliminary data.</text>
</comment>
<name>A0ACB8HCC4_PSICU</name>
<keyword evidence="2" id="KW-1185">Reference proteome</keyword>
<dbReference type="Proteomes" id="UP000664032">
    <property type="component" value="Unassembled WGS sequence"/>
</dbReference>
<evidence type="ECO:0000313" key="1">
    <source>
        <dbReference type="EMBL" id="KAH9485658.1"/>
    </source>
</evidence>
<gene>
    <name evidence="1" type="ORF">JR316_0002568</name>
</gene>
<accession>A0ACB8HCC4</accession>
<dbReference type="EMBL" id="JAFIQS020000002">
    <property type="protein sequence ID" value="KAH9485658.1"/>
    <property type="molecule type" value="Genomic_DNA"/>
</dbReference>
<proteinExistence type="predicted"/>